<keyword evidence="2" id="KW-1003">Cell membrane</keyword>
<dbReference type="Gene3D" id="3.30.70.1230">
    <property type="entry name" value="Nucleotide cyclase"/>
    <property type="match status" value="1"/>
</dbReference>
<dbReference type="Proteomes" id="UP001576774">
    <property type="component" value="Unassembled WGS sequence"/>
</dbReference>
<feature type="transmembrane region" description="Helical" evidence="10">
    <location>
        <begin position="204"/>
        <end position="222"/>
    </location>
</feature>
<comment type="subcellular location">
    <subcellularLocation>
        <location evidence="1">Cell membrane</location>
        <topology evidence="1">Multi-pass membrane protein</topology>
    </subcellularLocation>
</comment>
<dbReference type="PANTHER" id="PTHR11920:SF335">
    <property type="entry name" value="GUANYLATE CYCLASE"/>
    <property type="match status" value="1"/>
</dbReference>
<comment type="caution">
    <text evidence="14">The sequence shown here is derived from an EMBL/GenBank/DDBJ whole genome shotgun (WGS) entry which is preliminary data.</text>
</comment>
<evidence type="ECO:0000256" key="10">
    <source>
        <dbReference type="SAM" id="Phobius"/>
    </source>
</evidence>
<reference evidence="14 15" key="1">
    <citation type="submission" date="2024-09" db="EMBL/GenBank/DDBJ databases">
        <title>Floridaenema gen nov. (Aerosakkonemataceae, Aerosakkonematales ord. nov., Cyanobacteria) from benthic tropical and subtropical fresh waters, with the description of four new species.</title>
        <authorList>
            <person name="Moretto J.A."/>
            <person name="Berthold D.E."/>
            <person name="Lefler F.W."/>
            <person name="Huang I.-S."/>
            <person name="Laughinghouse H. IV."/>
        </authorList>
    </citation>
    <scope>NUCLEOTIDE SEQUENCE [LARGE SCALE GENOMIC DNA]</scope>
    <source>
        <strain evidence="14 15">BLCC-F46</strain>
    </source>
</reference>
<dbReference type="CDD" id="cd07302">
    <property type="entry name" value="CHD"/>
    <property type="match status" value="1"/>
</dbReference>
<dbReference type="Pfam" id="PF05231">
    <property type="entry name" value="MASE1"/>
    <property type="match status" value="1"/>
</dbReference>
<dbReference type="PROSITE" id="PS50112">
    <property type="entry name" value="PAS"/>
    <property type="match status" value="1"/>
</dbReference>
<feature type="domain" description="PAS" evidence="11">
    <location>
        <begin position="322"/>
        <end position="374"/>
    </location>
</feature>
<evidence type="ECO:0000256" key="9">
    <source>
        <dbReference type="SAM" id="Coils"/>
    </source>
</evidence>
<keyword evidence="9" id="KW-0175">Coiled coil</keyword>
<dbReference type="PANTHER" id="PTHR11920">
    <property type="entry name" value="GUANYLYL CYCLASE"/>
    <property type="match status" value="1"/>
</dbReference>
<dbReference type="CDD" id="cd00130">
    <property type="entry name" value="PAS"/>
    <property type="match status" value="1"/>
</dbReference>
<dbReference type="InterPro" id="IPR013656">
    <property type="entry name" value="PAS_4"/>
</dbReference>
<feature type="transmembrane region" description="Helical" evidence="10">
    <location>
        <begin position="124"/>
        <end position="143"/>
    </location>
</feature>
<dbReference type="SUPFAM" id="SSF55073">
    <property type="entry name" value="Nucleotide cyclase"/>
    <property type="match status" value="1"/>
</dbReference>
<evidence type="ECO:0000256" key="6">
    <source>
        <dbReference type="ARBA" id="ARBA00023136"/>
    </source>
</evidence>
<dbReference type="SMART" id="SM00044">
    <property type="entry name" value="CYCc"/>
    <property type="match status" value="1"/>
</dbReference>
<evidence type="ECO:0000313" key="14">
    <source>
        <dbReference type="EMBL" id="MFB2879132.1"/>
    </source>
</evidence>
<feature type="transmembrane region" description="Helical" evidence="10">
    <location>
        <begin position="288"/>
        <end position="309"/>
    </location>
</feature>
<keyword evidence="4" id="KW-0547">Nucleotide-binding</keyword>
<feature type="coiled-coil region" evidence="9">
    <location>
        <begin position="442"/>
        <end position="473"/>
    </location>
</feature>
<dbReference type="Pfam" id="PF13426">
    <property type="entry name" value="PAS_9"/>
    <property type="match status" value="1"/>
</dbReference>
<evidence type="ECO:0000256" key="3">
    <source>
        <dbReference type="ARBA" id="ARBA00022692"/>
    </source>
</evidence>
<evidence type="ECO:0000256" key="8">
    <source>
        <dbReference type="RuleBase" id="RU000405"/>
    </source>
</evidence>
<dbReference type="InterPro" id="IPR001054">
    <property type="entry name" value="A/G_cyclase"/>
</dbReference>
<feature type="domain" description="Guanylate cyclase" evidence="13">
    <location>
        <begin position="752"/>
        <end position="879"/>
    </location>
</feature>
<comment type="similarity">
    <text evidence="8">Belongs to the adenylyl cyclase class-4/guanylyl cyclase family.</text>
</comment>
<protein>
    <submittedName>
        <fullName evidence="14">Adenylate/guanylate cyclase domain-containing protein</fullName>
    </submittedName>
</protein>
<dbReference type="Pfam" id="PF08448">
    <property type="entry name" value="PAS_4"/>
    <property type="match status" value="2"/>
</dbReference>
<dbReference type="InterPro" id="IPR007895">
    <property type="entry name" value="MASE1"/>
</dbReference>
<evidence type="ECO:0000256" key="4">
    <source>
        <dbReference type="ARBA" id="ARBA00022741"/>
    </source>
</evidence>
<dbReference type="PROSITE" id="PS50125">
    <property type="entry name" value="GUANYLATE_CYCLASE_2"/>
    <property type="match status" value="1"/>
</dbReference>
<keyword evidence="6 10" id="KW-0472">Membrane</keyword>
<feature type="transmembrane region" description="Helical" evidence="10">
    <location>
        <begin position="20"/>
        <end position="38"/>
    </location>
</feature>
<dbReference type="PROSITE" id="PS00452">
    <property type="entry name" value="GUANYLATE_CYCLASE_1"/>
    <property type="match status" value="1"/>
</dbReference>
<feature type="transmembrane region" description="Helical" evidence="10">
    <location>
        <begin position="94"/>
        <end position="112"/>
    </location>
</feature>
<feature type="coiled-coil region" evidence="9">
    <location>
        <begin position="700"/>
        <end position="727"/>
    </location>
</feature>
<evidence type="ECO:0000256" key="2">
    <source>
        <dbReference type="ARBA" id="ARBA00022475"/>
    </source>
</evidence>
<feature type="domain" description="PAC" evidence="12">
    <location>
        <begin position="399"/>
        <end position="451"/>
    </location>
</feature>
<dbReference type="InterPro" id="IPR035965">
    <property type="entry name" value="PAS-like_dom_sf"/>
</dbReference>
<evidence type="ECO:0000259" key="13">
    <source>
        <dbReference type="PROSITE" id="PS50125"/>
    </source>
</evidence>
<dbReference type="NCBIfam" id="TIGR00229">
    <property type="entry name" value="sensory_box"/>
    <property type="match status" value="1"/>
</dbReference>
<proteinExistence type="inferred from homology"/>
<evidence type="ECO:0000256" key="5">
    <source>
        <dbReference type="ARBA" id="ARBA00022989"/>
    </source>
</evidence>
<evidence type="ECO:0000259" key="12">
    <source>
        <dbReference type="PROSITE" id="PS50113"/>
    </source>
</evidence>
<evidence type="ECO:0000256" key="7">
    <source>
        <dbReference type="ARBA" id="ARBA00023239"/>
    </source>
</evidence>
<evidence type="ECO:0000313" key="15">
    <source>
        <dbReference type="Proteomes" id="UP001576774"/>
    </source>
</evidence>
<dbReference type="SMART" id="SM00086">
    <property type="entry name" value="PAC"/>
    <property type="match status" value="2"/>
</dbReference>
<gene>
    <name evidence="14" type="ORF">ACE1CC_19940</name>
</gene>
<feature type="transmembrane region" description="Helical" evidence="10">
    <location>
        <begin position="242"/>
        <end position="267"/>
    </location>
</feature>
<feature type="transmembrane region" description="Helical" evidence="10">
    <location>
        <begin position="71"/>
        <end position="88"/>
    </location>
</feature>
<keyword evidence="3 10" id="KW-0812">Transmembrane</keyword>
<dbReference type="RefSeq" id="WP_413272181.1">
    <property type="nucleotide sequence ID" value="NZ_JBHFNQ010000151.1"/>
</dbReference>
<keyword evidence="5 10" id="KW-1133">Transmembrane helix</keyword>
<dbReference type="InterPro" id="IPR050401">
    <property type="entry name" value="Cyclic_nucleotide_synthase"/>
</dbReference>
<feature type="transmembrane region" description="Helical" evidence="10">
    <location>
        <begin position="163"/>
        <end position="184"/>
    </location>
</feature>
<keyword evidence="7 8" id="KW-0456">Lyase</keyword>
<keyword evidence="15" id="KW-1185">Reference proteome</keyword>
<dbReference type="InterPro" id="IPR000700">
    <property type="entry name" value="PAS-assoc_C"/>
</dbReference>
<dbReference type="PROSITE" id="PS50113">
    <property type="entry name" value="PAC"/>
    <property type="match status" value="1"/>
</dbReference>
<name>A0ABV4X9Q4_9CYAN</name>
<dbReference type="Gene3D" id="3.30.450.20">
    <property type="entry name" value="PAS domain"/>
    <property type="match status" value="3"/>
</dbReference>
<evidence type="ECO:0000256" key="1">
    <source>
        <dbReference type="ARBA" id="ARBA00004651"/>
    </source>
</evidence>
<dbReference type="InterPro" id="IPR018297">
    <property type="entry name" value="A/G_cyclase_CS"/>
</dbReference>
<dbReference type="EMBL" id="JBHFNQ010000151">
    <property type="protein sequence ID" value="MFB2879132.1"/>
    <property type="molecule type" value="Genomic_DNA"/>
</dbReference>
<dbReference type="InterPro" id="IPR029787">
    <property type="entry name" value="Nucleotide_cyclase"/>
</dbReference>
<dbReference type="InterPro" id="IPR000014">
    <property type="entry name" value="PAS"/>
</dbReference>
<dbReference type="Pfam" id="PF00211">
    <property type="entry name" value="Guanylate_cyc"/>
    <property type="match status" value="1"/>
</dbReference>
<dbReference type="SMART" id="SM00091">
    <property type="entry name" value="PAS"/>
    <property type="match status" value="3"/>
</dbReference>
<organism evidence="14 15">
    <name type="scientific">Floridaenema aerugineum BLCC-F46</name>
    <dbReference type="NCBI Taxonomy" id="3153654"/>
    <lineage>
        <taxon>Bacteria</taxon>
        <taxon>Bacillati</taxon>
        <taxon>Cyanobacteriota</taxon>
        <taxon>Cyanophyceae</taxon>
        <taxon>Oscillatoriophycideae</taxon>
        <taxon>Aerosakkonematales</taxon>
        <taxon>Aerosakkonemataceae</taxon>
        <taxon>Floridanema</taxon>
        <taxon>Floridanema aerugineum</taxon>
    </lineage>
</organism>
<evidence type="ECO:0000259" key="11">
    <source>
        <dbReference type="PROSITE" id="PS50112"/>
    </source>
</evidence>
<accession>A0ABV4X9Q4</accession>
<dbReference type="InterPro" id="IPR001610">
    <property type="entry name" value="PAC"/>
</dbReference>
<sequence length="927" mass="104025">MNSNKSRSHRFPKSRIGQYLAKVTLVAIAYFVGGKLAVSIPGVALLGSSVWPPAGIAQAALLLLGLRYWPGIALGTFFFEIVGIKPLFTLALQAAFGSTLQAVFAVAFLRRLGFHSSLNNLRDVINFIFISALISTQINSFFGPLRMCLAGLVDWSQYWEVRWNWFLGDAMGVLIFTPLLLILFQLKAQIKFHKLNLINLPENWLTSLSLGILLVTVSWIVFTAKTEAEISRYPLEYLPFPFIIWAAIQWGQPGAVFASFLISWIAIWGVINGGGPFIAKGENINQAILFLQAFLGVSTMTSLLLAAIVTERASSEKLLRQSETKYRELVETGNSIIVKLDTKGKFTFFNEFAQKFFGFSEEEILGKSPVGTIIAQNETVEKSIAAMMIDITKHPELYQQNEYENIRKNGEKVWVSWSNKSLLDAEGNFIGIIAIGTDITERRKAELALQKLNEELEIRVAERTATLVATEAELRGLFAAMTDVILIVDRQGYMLKVVSTNPALLLKPLSEQVGKTIQEVLPKAQSDVCFNHVQTALATQQTVNFEYSLSINNQEVWFSANISPLSKEQVIWVARDISDRKILENKLRDSYAQLNALLESMTDIILVIDSQANNIDVAPTNPQRLYPPDIDIISPTIEEFLVGEKAEIFLSQIRQALETRQTINFEYNLLVNETEYWFSASITPKSEDSVIWVARDISEQQAALRERKKAEAELRLEKERSEQLLLNILPEPIANRLKHDSRVIAESFNEVTIMFADLVGFTSLSTKLPPIELVNLLNEIFSTFDQLVEELGLEKIKTIGDAYMVAGGLPIPRIDHAEAIADLALSMLNVMQQFQLSIDEKLQIRIGINTGIVVAGVIGKKKFIYDLWGDAVNVASRMESHGIPGYIQVTDATYQRLKHKYLFEKREEINVKGKGKMTTYFLKSKSE</sequence>
<dbReference type="SUPFAM" id="SSF55785">
    <property type="entry name" value="PYP-like sensor domain (PAS domain)"/>
    <property type="match status" value="3"/>
</dbReference>